<sequence>MYPVLRRLKKGDLLTTYDEPYQGRNRRYYKITPEGKKQFGIIQQEWQDFKTGIDKMLGDDQDE</sequence>
<evidence type="ECO:0000313" key="3">
    <source>
        <dbReference type="Proteomes" id="UP000051581"/>
    </source>
</evidence>
<dbReference type="Proteomes" id="UP000051581">
    <property type="component" value="Unassembled WGS sequence"/>
</dbReference>
<evidence type="ECO:0000259" key="1">
    <source>
        <dbReference type="Pfam" id="PF03551"/>
    </source>
</evidence>
<keyword evidence="3" id="KW-1185">Reference proteome</keyword>
<protein>
    <recommendedName>
        <fullName evidence="1">Transcription regulator PadR N-terminal domain-containing protein</fullName>
    </recommendedName>
</protein>
<feature type="domain" description="Transcription regulator PadR N-terminal" evidence="1">
    <location>
        <begin position="2"/>
        <end position="39"/>
    </location>
</feature>
<dbReference type="EMBL" id="AZEA01000015">
    <property type="protein sequence ID" value="KRK87814.1"/>
    <property type="molecule type" value="Genomic_DNA"/>
</dbReference>
<dbReference type="InterPro" id="IPR005149">
    <property type="entry name" value="Tscrpt_reg_PadR_N"/>
</dbReference>
<evidence type="ECO:0000313" key="2">
    <source>
        <dbReference type="EMBL" id="KRK87814.1"/>
    </source>
</evidence>
<dbReference type="Gene3D" id="1.10.10.10">
    <property type="entry name" value="Winged helix-like DNA-binding domain superfamily/Winged helix DNA-binding domain"/>
    <property type="match status" value="1"/>
</dbReference>
<dbReference type="InterPro" id="IPR036388">
    <property type="entry name" value="WH-like_DNA-bd_sf"/>
</dbReference>
<dbReference type="Pfam" id="PF03551">
    <property type="entry name" value="PadR"/>
    <property type="match status" value="1"/>
</dbReference>
<dbReference type="PATRIC" id="fig|1423808.3.peg.759"/>
<gene>
    <name evidence="2" type="ORF">FD17_GL000754</name>
</gene>
<reference evidence="2 3" key="1">
    <citation type="journal article" date="2015" name="Genome Announc.">
        <title>Expanding the biotechnology potential of lactobacilli through comparative genomics of 213 strains and associated genera.</title>
        <authorList>
            <person name="Sun Z."/>
            <person name="Harris H.M."/>
            <person name="McCann A."/>
            <person name="Guo C."/>
            <person name="Argimon S."/>
            <person name="Zhang W."/>
            <person name="Yang X."/>
            <person name="Jeffery I.B."/>
            <person name="Cooney J.C."/>
            <person name="Kagawa T.F."/>
            <person name="Liu W."/>
            <person name="Song Y."/>
            <person name="Salvetti E."/>
            <person name="Wrobel A."/>
            <person name="Rasinkangas P."/>
            <person name="Parkhill J."/>
            <person name="Rea M.C."/>
            <person name="O'Sullivan O."/>
            <person name="Ritari J."/>
            <person name="Douillard F.P."/>
            <person name="Paul Ross R."/>
            <person name="Yang R."/>
            <person name="Briner A.E."/>
            <person name="Felis G.E."/>
            <person name="de Vos W.M."/>
            <person name="Barrangou R."/>
            <person name="Klaenhammer T.R."/>
            <person name="Caufield P.W."/>
            <person name="Cui Y."/>
            <person name="Zhang H."/>
            <person name="O'Toole P.W."/>
        </authorList>
    </citation>
    <scope>NUCLEOTIDE SEQUENCE [LARGE SCALE GENOMIC DNA]</scope>
    <source>
        <strain evidence="2 3">DSM 19904</strain>
    </source>
</reference>
<organism evidence="2 3">
    <name type="scientific">Lentilactobacillus sunkii DSM 19904</name>
    <dbReference type="NCBI Taxonomy" id="1423808"/>
    <lineage>
        <taxon>Bacteria</taxon>
        <taxon>Bacillati</taxon>
        <taxon>Bacillota</taxon>
        <taxon>Bacilli</taxon>
        <taxon>Lactobacillales</taxon>
        <taxon>Lactobacillaceae</taxon>
        <taxon>Lentilactobacillus</taxon>
    </lineage>
</organism>
<dbReference type="AlphaFoldDB" id="A0A0R1KW33"/>
<name>A0A0R1KW33_9LACO</name>
<accession>A0A0R1KW33</accession>
<comment type="caution">
    <text evidence="2">The sequence shown here is derived from an EMBL/GenBank/DDBJ whole genome shotgun (WGS) entry which is preliminary data.</text>
</comment>
<proteinExistence type="predicted"/>
<dbReference type="InterPro" id="IPR036390">
    <property type="entry name" value="WH_DNA-bd_sf"/>
</dbReference>
<dbReference type="SUPFAM" id="SSF46785">
    <property type="entry name" value="Winged helix' DNA-binding domain"/>
    <property type="match status" value="1"/>
</dbReference>